<dbReference type="EMBL" id="CP013002">
    <property type="protein sequence ID" value="ALL14519.1"/>
    <property type="molecule type" value="Genomic_DNA"/>
</dbReference>
<dbReference type="Pfam" id="PF07704">
    <property type="entry name" value="PSK_trans_fac"/>
    <property type="match status" value="1"/>
</dbReference>
<sequence length="58" mass="6180">MVLHVANPEVCALVRHFAQERGSTLSQAVKIAVKEALALKAAERLSADAAEWPGEKPA</sequence>
<dbReference type="RefSeq" id="WP_062149293.1">
    <property type="nucleotide sequence ID" value="NZ_CP013002.1"/>
</dbReference>
<dbReference type="Proteomes" id="UP000056905">
    <property type="component" value="Chromosome"/>
</dbReference>
<evidence type="ECO:0000313" key="2">
    <source>
        <dbReference type="Proteomes" id="UP000056905"/>
    </source>
</evidence>
<proteinExistence type="predicted"/>
<organism evidence="1 2">
    <name type="scientific">Caulobacter henricii</name>
    <dbReference type="NCBI Taxonomy" id="69395"/>
    <lineage>
        <taxon>Bacteria</taxon>
        <taxon>Pseudomonadati</taxon>
        <taxon>Pseudomonadota</taxon>
        <taxon>Alphaproteobacteria</taxon>
        <taxon>Caulobacterales</taxon>
        <taxon>Caulobacteraceae</taxon>
        <taxon>Caulobacter</taxon>
    </lineage>
</organism>
<gene>
    <name evidence="1" type="ORF">AQ619_14830</name>
</gene>
<accession>A0A0P0P1W6</accession>
<dbReference type="InterPro" id="IPR011660">
    <property type="entry name" value="VapB-like"/>
</dbReference>
<dbReference type="AlphaFoldDB" id="A0A0P0P1W6"/>
<dbReference type="STRING" id="69395.AQ619_14830"/>
<keyword evidence="2" id="KW-1185">Reference proteome</keyword>
<dbReference type="KEGG" id="chq:AQ619_14830"/>
<name>A0A0P0P1W6_9CAUL</name>
<reference evidence="1 2" key="1">
    <citation type="submission" date="2015-10" db="EMBL/GenBank/DDBJ databases">
        <title>Conservation of the essential genome among Caulobacter and Brevundimonas species.</title>
        <authorList>
            <person name="Scott D."/>
            <person name="Ely B."/>
        </authorList>
    </citation>
    <scope>NUCLEOTIDE SEQUENCE [LARGE SCALE GENOMIC DNA]</scope>
    <source>
        <strain evidence="1 2">CB4</strain>
    </source>
</reference>
<evidence type="ECO:0000313" key="1">
    <source>
        <dbReference type="EMBL" id="ALL14519.1"/>
    </source>
</evidence>
<protein>
    <submittedName>
        <fullName evidence="1">Transcription factor like protein</fullName>
    </submittedName>
</protein>